<evidence type="ECO:0000256" key="4">
    <source>
        <dbReference type="ARBA" id="ARBA00022722"/>
    </source>
</evidence>
<dbReference type="InterPro" id="IPR027806">
    <property type="entry name" value="HARBI1_dom"/>
</dbReference>
<dbReference type="GO" id="GO:0005634">
    <property type="term" value="C:nucleus"/>
    <property type="evidence" value="ECO:0007669"/>
    <property type="project" value="UniProtKB-SubCell"/>
</dbReference>
<protein>
    <recommendedName>
        <fullName evidence="8">DDE Tnp4 domain-containing protein</fullName>
    </recommendedName>
</protein>
<accession>A0A1X7UIW8</accession>
<evidence type="ECO:0000256" key="7">
    <source>
        <dbReference type="ARBA" id="ARBA00023242"/>
    </source>
</evidence>
<keyword evidence="5" id="KW-0479">Metal-binding</keyword>
<keyword evidence="7" id="KW-0539">Nucleus</keyword>
<proteinExistence type="inferred from homology"/>
<feature type="domain" description="DDE Tnp4" evidence="8">
    <location>
        <begin position="39"/>
        <end position="202"/>
    </location>
</feature>
<name>A0A1X7UIW8_AMPQE</name>
<comment type="cofactor">
    <cofactor evidence="1">
        <name>a divalent metal cation</name>
        <dbReference type="ChEBI" id="CHEBI:60240"/>
    </cofactor>
</comment>
<dbReference type="PANTHER" id="PTHR22930:SF269">
    <property type="entry name" value="NUCLEASE HARBI1-LIKE PROTEIN"/>
    <property type="match status" value="1"/>
</dbReference>
<keyword evidence="4" id="KW-0540">Nuclease</keyword>
<dbReference type="GO" id="GO:0016787">
    <property type="term" value="F:hydrolase activity"/>
    <property type="evidence" value="ECO:0007669"/>
    <property type="project" value="UniProtKB-KW"/>
</dbReference>
<dbReference type="OrthoDB" id="6576773at2759"/>
<dbReference type="eggNOG" id="KOG4585">
    <property type="taxonomic scope" value="Eukaryota"/>
</dbReference>
<evidence type="ECO:0000256" key="6">
    <source>
        <dbReference type="ARBA" id="ARBA00022801"/>
    </source>
</evidence>
<dbReference type="InterPro" id="IPR045249">
    <property type="entry name" value="HARBI1-like"/>
</dbReference>
<dbReference type="AlphaFoldDB" id="A0A1X7UIW8"/>
<dbReference type="Pfam" id="PF13359">
    <property type="entry name" value="DDE_Tnp_4"/>
    <property type="match status" value="1"/>
</dbReference>
<evidence type="ECO:0000256" key="1">
    <source>
        <dbReference type="ARBA" id="ARBA00001968"/>
    </source>
</evidence>
<dbReference type="PANTHER" id="PTHR22930">
    <property type="match status" value="1"/>
</dbReference>
<dbReference type="GO" id="GO:0004518">
    <property type="term" value="F:nuclease activity"/>
    <property type="evidence" value="ECO:0007669"/>
    <property type="project" value="UniProtKB-KW"/>
</dbReference>
<organism evidence="9">
    <name type="scientific">Amphimedon queenslandica</name>
    <name type="common">Sponge</name>
    <dbReference type="NCBI Taxonomy" id="400682"/>
    <lineage>
        <taxon>Eukaryota</taxon>
        <taxon>Metazoa</taxon>
        <taxon>Porifera</taxon>
        <taxon>Demospongiae</taxon>
        <taxon>Heteroscleromorpha</taxon>
        <taxon>Haplosclerida</taxon>
        <taxon>Niphatidae</taxon>
        <taxon>Amphimedon</taxon>
    </lineage>
</organism>
<dbReference type="InParanoid" id="A0A1X7UIW8"/>
<comment type="subcellular location">
    <subcellularLocation>
        <location evidence="2">Nucleus</location>
    </subcellularLocation>
</comment>
<evidence type="ECO:0000256" key="5">
    <source>
        <dbReference type="ARBA" id="ARBA00022723"/>
    </source>
</evidence>
<dbReference type="GO" id="GO:0046872">
    <property type="term" value="F:metal ion binding"/>
    <property type="evidence" value="ECO:0007669"/>
    <property type="project" value="UniProtKB-KW"/>
</dbReference>
<evidence type="ECO:0000256" key="2">
    <source>
        <dbReference type="ARBA" id="ARBA00004123"/>
    </source>
</evidence>
<dbReference type="EnsemblMetazoa" id="Aqu2.1.27920_001">
    <property type="protein sequence ID" value="Aqu2.1.27920_001"/>
    <property type="gene ID" value="Aqu2.1.27920"/>
</dbReference>
<evidence type="ECO:0000256" key="3">
    <source>
        <dbReference type="ARBA" id="ARBA00006958"/>
    </source>
</evidence>
<keyword evidence="6" id="KW-0378">Hydrolase</keyword>
<evidence type="ECO:0000259" key="8">
    <source>
        <dbReference type="Pfam" id="PF13359"/>
    </source>
</evidence>
<sequence length="256" mass="29072">LWDVLSGEYLKPPGSNEEWKRIIDGSCQAWILPHCIGAIDGKHVVMQAPANSGSQYYNYKGTHSIVLLAVCDYNYCFTLLDIGNYGRQSDGRVFSNSLLGQAMESNTLSIPEPVLSQICVHMPYFFVADCAFPLKTYILTPYPGSYLPENKRIFKYWLSRARCVIENAFGILATKFRIFRRPIIAKVEKVTRITQAACVLHNYLKILEMHCPVSARLYCPPGFVDQEDTKEVQEYMTAYVNSIGAVPWQKDHIHST</sequence>
<reference evidence="9" key="1">
    <citation type="submission" date="2017-05" db="UniProtKB">
        <authorList>
            <consortium name="EnsemblMetazoa"/>
        </authorList>
    </citation>
    <scope>IDENTIFICATION</scope>
</reference>
<evidence type="ECO:0000313" key="9">
    <source>
        <dbReference type="EnsemblMetazoa" id="Aqu2.1.27920_001"/>
    </source>
</evidence>
<comment type="similarity">
    <text evidence="3">Belongs to the HARBI1 family.</text>
</comment>